<sequence>MKLGIACHRFGYGGGMERYTMDLVKGLRELGIRPVVFARSFDTAIPEYQSIEPVRIAVWALPGKVRDHYVSARVRALKARHGVDVLIGCSRTVASDIAICGGTHLGHLRHAGRPATRWDRWQVALERAHYAHAHVVVAHSQLMADELRRFYGVPDERLQVLYPPVDPGTFCPVDGEKRAALRRALAIPDGTVAFLFPSTGHERKGYPLLEACFAASELPVSLLVAGRPVESQSPRIRYIGYRQDLHDCYRAVDFTILASRYEPFGLVGPESVLCGTPTVLPRGIGSTETLSADACLGFDVDRPDSLADAVSQAVARVRQSRARLVQPLDHLNYLPGVRAHVEALLARWQAVPPLSRAQ</sequence>
<reference evidence="4 5" key="1">
    <citation type="submission" date="2018-10" db="EMBL/GenBank/DDBJ databases">
        <authorList>
            <person name="Criscuolo A."/>
        </authorList>
    </citation>
    <scope>NUCLEOTIDE SEQUENCE [LARGE SCALE GENOMIC DNA]</scope>
    <source>
        <strain evidence="4">DnA1</strain>
    </source>
</reference>
<protein>
    <submittedName>
        <fullName evidence="4">Mannosylfructose-phosphate synthase</fullName>
        <ecNumber evidence="4">2.4.1.246</ecNumber>
    </submittedName>
</protein>
<organism evidence="4 5">
    <name type="scientific">Pigmentiphaga humi</name>
    <dbReference type="NCBI Taxonomy" id="2478468"/>
    <lineage>
        <taxon>Bacteria</taxon>
        <taxon>Pseudomonadati</taxon>
        <taxon>Pseudomonadota</taxon>
        <taxon>Betaproteobacteria</taxon>
        <taxon>Burkholderiales</taxon>
        <taxon>Alcaligenaceae</taxon>
        <taxon>Pigmentiphaga</taxon>
    </lineage>
</organism>
<evidence type="ECO:0000256" key="2">
    <source>
        <dbReference type="ARBA" id="ARBA00022679"/>
    </source>
</evidence>
<dbReference type="EMBL" id="UWPJ01000025">
    <property type="protein sequence ID" value="VCU71168.1"/>
    <property type="molecule type" value="Genomic_DNA"/>
</dbReference>
<keyword evidence="1 4" id="KW-0328">Glycosyltransferase</keyword>
<dbReference type="EC" id="2.4.1.246" evidence="4"/>
<dbReference type="Proteomes" id="UP000277294">
    <property type="component" value="Unassembled WGS sequence"/>
</dbReference>
<dbReference type="Pfam" id="PF13439">
    <property type="entry name" value="Glyco_transf_4"/>
    <property type="match status" value="1"/>
</dbReference>
<dbReference type="Pfam" id="PF13692">
    <property type="entry name" value="Glyco_trans_1_4"/>
    <property type="match status" value="1"/>
</dbReference>
<dbReference type="GO" id="GO:0103011">
    <property type="term" value="F:mannosylfructose-phosphate synthase activity"/>
    <property type="evidence" value="ECO:0007669"/>
    <property type="project" value="UniProtKB-EC"/>
</dbReference>
<dbReference type="AlphaFoldDB" id="A0A3P4B685"/>
<evidence type="ECO:0000313" key="5">
    <source>
        <dbReference type="Proteomes" id="UP000277294"/>
    </source>
</evidence>
<evidence type="ECO:0000313" key="4">
    <source>
        <dbReference type="EMBL" id="VCU71168.1"/>
    </source>
</evidence>
<name>A0A3P4B685_9BURK</name>
<proteinExistence type="predicted"/>
<keyword evidence="5" id="KW-1185">Reference proteome</keyword>
<gene>
    <name evidence="4" type="primary">mfpsA_1</name>
    <name evidence="4" type="ORF">PIGHUM_03249</name>
</gene>
<dbReference type="SUPFAM" id="SSF53756">
    <property type="entry name" value="UDP-Glycosyltransferase/glycogen phosphorylase"/>
    <property type="match status" value="1"/>
</dbReference>
<dbReference type="CDD" id="cd03801">
    <property type="entry name" value="GT4_PimA-like"/>
    <property type="match status" value="1"/>
</dbReference>
<dbReference type="PANTHER" id="PTHR12526:SF510">
    <property type="entry name" value="D-INOSITOL 3-PHOSPHATE GLYCOSYLTRANSFERASE"/>
    <property type="match status" value="1"/>
</dbReference>
<feature type="domain" description="Glycosyltransferase subfamily 4-like N-terminal" evidence="3">
    <location>
        <begin position="14"/>
        <end position="167"/>
    </location>
</feature>
<evidence type="ECO:0000259" key="3">
    <source>
        <dbReference type="Pfam" id="PF13439"/>
    </source>
</evidence>
<dbReference type="RefSeq" id="WP_124080630.1">
    <property type="nucleotide sequence ID" value="NZ_UWPJ01000025.1"/>
</dbReference>
<keyword evidence="2 4" id="KW-0808">Transferase</keyword>
<dbReference type="PANTHER" id="PTHR12526">
    <property type="entry name" value="GLYCOSYLTRANSFERASE"/>
    <property type="match status" value="1"/>
</dbReference>
<evidence type="ECO:0000256" key="1">
    <source>
        <dbReference type="ARBA" id="ARBA00022676"/>
    </source>
</evidence>
<accession>A0A3P4B685</accession>
<dbReference type="OrthoDB" id="433681at2"/>
<dbReference type="InterPro" id="IPR028098">
    <property type="entry name" value="Glyco_trans_4-like_N"/>
</dbReference>
<dbReference type="Gene3D" id="3.40.50.2000">
    <property type="entry name" value="Glycogen Phosphorylase B"/>
    <property type="match status" value="2"/>
</dbReference>